<organism evidence="1">
    <name type="scientific">Euplotes harpa</name>
    <dbReference type="NCBI Taxonomy" id="151035"/>
    <lineage>
        <taxon>Eukaryota</taxon>
        <taxon>Sar</taxon>
        <taxon>Alveolata</taxon>
        <taxon>Ciliophora</taxon>
        <taxon>Intramacronucleata</taxon>
        <taxon>Spirotrichea</taxon>
        <taxon>Hypotrichia</taxon>
        <taxon>Euplotida</taxon>
        <taxon>Euplotidae</taxon>
        <taxon>Euplotes</taxon>
    </lineage>
</organism>
<sequence length="251" mass="28080">MDSAITSKTLQRKYMIRRRKLPNYTNLVDILSMKGEDVSEMRACIDLIPLNKEELKKGDVVFENIANAMATLDYMRVMQFSSELQELEAIDSEKERQLHKLETLLRSFDKHYEIREAFSNVPQTPPTATVDPQLELQKTPGLSQASAHPIGAPHVPVPVPVPVPATQAAAEVHAPEPVHVPVPVPAPAQVHAPAHVAAPAPDQSLEERMRSLELQNALMKAEFELFKAQHAVQYHALENLVKQMHSQLHHS</sequence>
<proteinExistence type="predicted"/>
<name>A0A7S3J8X1_9SPIT</name>
<dbReference type="AlphaFoldDB" id="A0A7S3J8X1"/>
<accession>A0A7S3J8X1</accession>
<reference evidence="1" key="1">
    <citation type="submission" date="2021-01" db="EMBL/GenBank/DDBJ databases">
        <authorList>
            <person name="Corre E."/>
            <person name="Pelletier E."/>
            <person name="Niang G."/>
            <person name="Scheremetjew M."/>
            <person name="Finn R."/>
            <person name="Kale V."/>
            <person name="Holt S."/>
            <person name="Cochrane G."/>
            <person name="Meng A."/>
            <person name="Brown T."/>
            <person name="Cohen L."/>
        </authorList>
    </citation>
    <scope>NUCLEOTIDE SEQUENCE</scope>
    <source>
        <strain evidence="1">FSP1.4</strain>
    </source>
</reference>
<dbReference type="EMBL" id="HBII01015441">
    <property type="protein sequence ID" value="CAE0347657.1"/>
    <property type="molecule type" value="Transcribed_RNA"/>
</dbReference>
<protein>
    <submittedName>
        <fullName evidence="1">Uncharacterized protein</fullName>
    </submittedName>
</protein>
<gene>
    <name evidence="1" type="ORF">EHAR0213_LOCUS6568</name>
</gene>
<evidence type="ECO:0000313" key="1">
    <source>
        <dbReference type="EMBL" id="CAE0347657.1"/>
    </source>
</evidence>